<protein>
    <submittedName>
        <fullName evidence="6">Biotin-dependent carboxylase uncharacterized domain-containing protein</fullName>
    </submittedName>
    <submittedName>
        <fullName evidence="5">Hydrolase</fullName>
    </submittedName>
</protein>
<gene>
    <name evidence="5" type="ORF">AF333_19310</name>
    <name evidence="6" type="ORF">SAMN04487909_110169</name>
</gene>
<dbReference type="STRING" id="47500.AF333_19310"/>
<organism evidence="5 7">
    <name type="scientific">Aneurinibacillus migulanus</name>
    <name type="common">Bacillus migulanus</name>
    <dbReference type="NCBI Taxonomy" id="47500"/>
    <lineage>
        <taxon>Bacteria</taxon>
        <taxon>Bacillati</taxon>
        <taxon>Bacillota</taxon>
        <taxon>Bacilli</taxon>
        <taxon>Bacillales</taxon>
        <taxon>Paenibacillaceae</taxon>
        <taxon>Aneurinibacillus group</taxon>
        <taxon>Aneurinibacillus</taxon>
    </lineage>
</organism>
<evidence type="ECO:0000313" key="8">
    <source>
        <dbReference type="Proteomes" id="UP000182836"/>
    </source>
</evidence>
<keyword evidence="1" id="KW-0547">Nucleotide-binding</keyword>
<accession>A0A0D1XUS1</accession>
<dbReference type="RefSeq" id="WP_043064818.1">
    <property type="nucleotide sequence ID" value="NZ_BJOA01000243.1"/>
</dbReference>
<dbReference type="SMART" id="SM00797">
    <property type="entry name" value="AHS2"/>
    <property type="match status" value="1"/>
</dbReference>
<reference evidence="5 7" key="1">
    <citation type="submission" date="2015-07" db="EMBL/GenBank/DDBJ databases">
        <title>Fjat-14205 dsm 2895.</title>
        <authorList>
            <person name="Liu B."/>
            <person name="Wang J."/>
            <person name="Zhu Y."/>
            <person name="Liu G."/>
            <person name="Chen Q."/>
            <person name="Chen Z."/>
            <person name="Lan J."/>
            <person name="Che J."/>
            <person name="Ge C."/>
            <person name="Shi H."/>
            <person name="Pan Z."/>
            <person name="Liu X."/>
        </authorList>
    </citation>
    <scope>NUCLEOTIDE SEQUENCE [LARGE SCALE GENOMIC DNA]</scope>
    <source>
        <strain evidence="5 7">DSM 2895</strain>
    </source>
</reference>
<keyword evidence="7" id="KW-1185">Reference proteome</keyword>
<evidence type="ECO:0000313" key="6">
    <source>
        <dbReference type="EMBL" id="SDJ02677.1"/>
    </source>
</evidence>
<reference evidence="6 8" key="2">
    <citation type="submission" date="2016-10" db="EMBL/GenBank/DDBJ databases">
        <authorList>
            <person name="de Groot N.N."/>
        </authorList>
    </citation>
    <scope>NUCLEOTIDE SEQUENCE [LARGE SCALE GENOMIC DNA]</scope>
    <source>
        <strain evidence="6 8">DSM 2895</strain>
    </source>
</reference>
<dbReference type="AlphaFoldDB" id="A0A0D1XUS1"/>
<evidence type="ECO:0000256" key="1">
    <source>
        <dbReference type="ARBA" id="ARBA00022741"/>
    </source>
</evidence>
<dbReference type="Pfam" id="PF02626">
    <property type="entry name" value="CT_A_B"/>
    <property type="match status" value="1"/>
</dbReference>
<dbReference type="OrthoDB" id="9782422at2"/>
<keyword evidence="2 5" id="KW-0378">Hydrolase</keyword>
<evidence type="ECO:0000256" key="2">
    <source>
        <dbReference type="ARBA" id="ARBA00022801"/>
    </source>
</evidence>
<dbReference type="SUPFAM" id="SSF50891">
    <property type="entry name" value="Cyclophilin-like"/>
    <property type="match status" value="1"/>
</dbReference>
<dbReference type="EMBL" id="LGUG01000004">
    <property type="protein sequence ID" value="KON97300.1"/>
    <property type="molecule type" value="Genomic_DNA"/>
</dbReference>
<evidence type="ECO:0000256" key="3">
    <source>
        <dbReference type="ARBA" id="ARBA00022840"/>
    </source>
</evidence>
<dbReference type="EMBL" id="FNED01000010">
    <property type="protein sequence ID" value="SDJ02677.1"/>
    <property type="molecule type" value="Genomic_DNA"/>
</dbReference>
<evidence type="ECO:0000313" key="7">
    <source>
        <dbReference type="Proteomes" id="UP000037269"/>
    </source>
</evidence>
<dbReference type="GO" id="GO:0016787">
    <property type="term" value="F:hydrolase activity"/>
    <property type="evidence" value="ECO:0007669"/>
    <property type="project" value="UniProtKB-KW"/>
</dbReference>
<dbReference type="NCBIfam" id="TIGR00724">
    <property type="entry name" value="urea_amlyse_rel"/>
    <property type="match status" value="1"/>
</dbReference>
<dbReference type="InterPro" id="IPR029000">
    <property type="entry name" value="Cyclophilin-like_dom_sf"/>
</dbReference>
<dbReference type="InterPro" id="IPR052708">
    <property type="entry name" value="PxpC"/>
</dbReference>
<dbReference type="Gene3D" id="2.40.100.10">
    <property type="entry name" value="Cyclophilin-like"/>
    <property type="match status" value="1"/>
</dbReference>
<dbReference type="GeneID" id="42307303"/>
<sequence length="327" mass="35558">MLRIREGGLWTTVQDTGRQGYYHLGLPPSGAADKYSFIIGNLLLGNPVEYAGLEMTLLGPVIEFGKKTIIALTGAPVQAFLNNRLLPMWEAVAVDEGDVLSFRFCKKGVKSYLCVSGGIQVPEVLGSRSTYVLSRLGGYEGRKLVVGDELMIGEPLPGAFKQIGKHVPVEFIPAWDDAKDLRVVMGVSGNRISDEGIKTFLDSEWIVSAESDRVAYRYMGSSISFEEHAPPFGAGSSSSNVVDFAYPIGALMVPNEGEVIVLLNDATSGGGFVTIGTVISTDLDLIAQSRPMSRCRFLTITVDQAMQARMERKKQLIRLDETLKEQG</sequence>
<dbReference type="GO" id="GO:0005524">
    <property type="term" value="F:ATP binding"/>
    <property type="evidence" value="ECO:0007669"/>
    <property type="project" value="UniProtKB-KW"/>
</dbReference>
<feature type="domain" description="Carboxyltransferase" evidence="4">
    <location>
        <begin position="23"/>
        <end position="315"/>
    </location>
</feature>
<dbReference type="PANTHER" id="PTHR43309:SF3">
    <property type="entry name" value="5-OXOPROLINASE SUBUNIT C"/>
    <property type="match status" value="1"/>
</dbReference>
<name>A0A0D1XUS1_ANEMI</name>
<evidence type="ECO:0000259" key="4">
    <source>
        <dbReference type="SMART" id="SM00797"/>
    </source>
</evidence>
<dbReference type="InterPro" id="IPR003778">
    <property type="entry name" value="CT_A_B"/>
</dbReference>
<dbReference type="Proteomes" id="UP000182836">
    <property type="component" value="Unassembled WGS sequence"/>
</dbReference>
<evidence type="ECO:0000313" key="5">
    <source>
        <dbReference type="EMBL" id="KON97300.1"/>
    </source>
</evidence>
<proteinExistence type="predicted"/>
<keyword evidence="3" id="KW-0067">ATP-binding</keyword>
<dbReference type="PANTHER" id="PTHR43309">
    <property type="entry name" value="5-OXOPROLINASE SUBUNIT C"/>
    <property type="match status" value="1"/>
</dbReference>
<dbReference type="Proteomes" id="UP000037269">
    <property type="component" value="Unassembled WGS sequence"/>
</dbReference>
<dbReference type="PATRIC" id="fig|47500.8.peg.5049"/>